<keyword evidence="1" id="KW-1133">Transmembrane helix</keyword>
<gene>
    <name evidence="2" type="ORF">PENVUL_c009G10086</name>
</gene>
<evidence type="ECO:0000313" key="2">
    <source>
        <dbReference type="EMBL" id="OQE08497.1"/>
    </source>
</evidence>
<dbReference type="Pfam" id="PF12929">
    <property type="entry name" value="Mid1"/>
    <property type="match status" value="1"/>
</dbReference>
<keyword evidence="1" id="KW-0812">Transmembrane</keyword>
<dbReference type="PANTHER" id="PTHR39142">
    <property type="entry name" value="MID1P"/>
    <property type="match status" value="1"/>
</dbReference>
<organism evidence="2 3">
    <name type="scientific">Penicillium vulpinum</name>
    <dbReference type="NCBI Taxonomy" id="29845"/>
    <lineage>
        <taxon>Eukaryota</taxon>
        <taxon>Fungi</taxon>
        <taxon>Dikarya</taxon>
        <taxon>Ascomycota</taxon>
        <taxon>Pezizomycotina</taxon>
        <taxon>Eurotiomycetes</taxon>
        <taxon>Eurotiomycetidae</taxon>
        <taxon>Eurotiales</taxon>
        <taxon>Aspergillaceae</taxon>
        <taxon>Penicillium</taxon>
    </lineage>
</organism>
<dbReference type="STRING" id="29845.A0A1V6S388"/>
<reference evidence="3" key="1">
    <citation type="journal article" date="2017" name="Nat. Microbiol.">
        <title>Global analysis of biosynthetic gene clusters reveals vast potential of secondary metabolite production in Penicillium species.</title>
        <authorList>
            <person name="Nielsen J.C."/>
            <person name="Grijseels S."/>
            <person name="Prigent S."/>
            <person name="Ji B."/>
            <person name="Dainat J."/>
            <person name="Nielsen K.F."/>
            <person name="Frisvad J.C."/>
            <person name="Workman M."/>
            <person name="Nielsen J."/>
        </authorList>
    </citation>
    <scope>NUCLEOTIDE SEQUENCE [LARGE SCALE GENOMIC DNA]</scope>
    <source>
        <strain evidence="3">IBT 29486</strain>
    </source>
</reference>
<dbReference type="GO" id="GO:0098703">
    <property type="term" value="P:calcium ion import across plasma membrane"/>
    <property type="evidence" value="ECO:0007669"/>
    <property type="project" value="InterPro"/>
</dbReference>
<dbReference type="PANTHER" id="PTHR39142:SF1">
    <property type="entry name" value="AEL197CP"/>
    <property type="match status" value="1"/>
</dbReference>
<feature type="transmembrane region" description="Helical" evidence="1">
    <location>
        <begin position="56"/>
        <end position="74"/>
    </location>
</feature>
<evidence type="ECO:0000256" key="1">
    <source>
        <dbReference type="SAM" id="Phobius"/>
    </source>
</evidence>
<name>A0A1V6S388_9EURO</name>
<accession>A0A1V6S388</accession>
<evidence type="ECO:0000313" key="3">
    <source>
        <dbReference type="Proteomes" id="UP000191518"/>
    </source>
</evidence>
<protein>
    <recommendedName>
        <fullName evidence="4">FZ domain-containing protein</fullName>
    </recommendedName>
</protein>
<keyword evidence="3" id="KW-1185">Reference proteome</keyword>
<keyword evidence="1" id="KW-0472">Membrane</keyword>
<dbReference type="InterPro" id="IPR024338">
    <property type="entry name" value="MID1/Yam8"/>
</dbReference>
<proteinExistence type="predicted"/>
<dbReference type="GO" id="GO:0005262">
    <property type="term" value="F:calcium channel activity"/>
    <property type="evidence" value="ECO:0007669"/>
    <property type="project" value="InterPro"/>
</dbReference>
<evidence type="ECO:0008006" key="4">
    <source>
        <dbReference type="Google" id="ProtNLM"/>
    </source>
</evidence>
<comment type="caution">
    <text evidence="2">The sequence shown here is derived from an EMBL/GenBank/DDBJ whole genome shotgun (WGS) entry which is preliminary data.</text>
</comment>
<dbReference type="EMBL" id="MDYP01000009">
    <property type="protein sequence ID" value="OQE08497.1"/>
    <property type="molecule type" value="Genomic_DNA"/>
</dbReference>
<sequence length="672" mass="74077">MRWQLSRWFCLQEEVYSWCITPLARDIFTREPQFCPLAVQRHPPLRLSMRHQYNALQCYLTATISVIFLLLVLTCNSVAYADAPHGPDTENSLNLRGAVTSDGAGLPFVLDSFNGLELRDSVDEDGESNGLELVRRYPNNAKALGNNQFAQGELEGGAVQWFYLTDTVVNGKHDPEGTGLPAYVNATVEDEDDPIYEPWKREGNFSKRAMTTVYLSLTTCQKPITNKTNTQDGFPQLQMYVSTSAKLQQPGPGKDNSQQDIHTAVGGYMGFTIDADSDVFIGVAAPNSTTYTGIYKYQIAASIDAYFHNVVDDEPNLFFIDADISAALLVTNNLTQSLRNSTNYQQWMNLVPPYTMFAHNINDTALEGLERSFCALDELSQMGRISNSTEVGMTNRGLGNKPKEQFYITGLNQSSSYSGILAMVGNSTANGNGIIGGGGKVWQPMNFTTKADDNCAVLFNLTFCSEVAYAVPSNPELGVGQLRKIYDDYAAAFYQNFSYSLQQVQCTTNPESMFSLAVDCDDCARAYKQWLCGVTIPRCADYSSDADYLAVRNAGQAFINGSSLPDDSPHRQLVASNTSRNAIIDEQIKPGPYKEIKPCQDICHTLVKSCPSSLGFGCPEGQWLNSSYGSRNDKGIITCSYLGAVYYLNLGVKLSARGWLFSLVVMGVVYFL</sequence>
<dbReference type="Proteomes" id="UP000191518">
    <property type="component" value="Unassembled WGS sequence"/>
</dbReference>
<dbReference type="AlphaFoldDB" id="A0A1V6S388"/>